<dbReference type="PANTHER" id="PTHR30566">
    <property type="entry name" value="YNAI-RELATED MECHANOSENSITIVE ION CHANNEL"/>
    <property type="match status" value="1"/>
</dbReference>
<dbReference type="EMBL" id="JAXOJX010000079">
    <property type="protein sequence ID" value="MDZ5460718.1"/>
    <property type="molecule type" value="Genomic_DNA"/>
</dbReference>
<dbReference type="InterPro" id="IPR049142">
    <property type="entry name" value="MS_channel_1st"/>
</dbReference>
<evidence type="ECO:0000256" key="6">
    <source>
        <dbReference type="ARBA" id="ARBA00023136"/>
    </source>
</evidence>
<comment type="caution">
    <text evidence="12">The sequence shown here is derived from an EMBL/GenBank/DDBJ whole genome shotgun (WGS) entry which is preliminary data.</text>
</comment>
<dbReference type="Proteomes" id="UP001293718">
    <property type="component" value="Unassembled WGS sequence"/>
</dbReference>
<feature type="region of interest" description="Disordered" evidence="7">
    <location>
        <begin position="360"/>
        <end position="380"/>
    </location>
</feature>
<dbReference type="SUPFAM" id="SSF82689">
    <property type="entry name" value="Mechanosensitive channel protein MscS (YggB), C-terminal domain"/>
    <property type="match status" value="1"/>
</dbReference>
<comment type="subcellular location">
    <subcellularLocation>
        <location evidence="1">Cell membrane</location>
        <topology evidence="1">Multi-pass membrane protein</topology>
    </subcellularLocation>
</comment>
<dbReference type="InterPro" id="IPR049278">
    <property type="entry name" value="MS_channel_C"/>
</dbReference>
<gene>
    <name evidence="12" type="ORF">SM757_29480</name>
</gene>
<keyword evidence="13" id="KW-1185">Reference proteome</keyword>
<dbReference type="InterPro" id="IPR006685">
    <property type="entry name" value="MscS_channel_2nd"/>
</dbReference>
<dbReference type="InterPro" id="IPR011066">
    <property type="entry name" value="MscS_channel_C_sf"/>
</dbReference>
<feature type="domain" description="Mechanosensitive ion channel MscS C-terminal" evidence="10">
    <location>
        <begin position="261"/>
        <end position="346"/>
    </location>
</feature>
<evidence type="ECO:0000256" key="2">
    <source>
        <dbReference type="ARBA" id="ARBA00008017"/>
    </source>
</evidence>
<keyword evidence="5 8" id="KW-1133">Transmembrane helix</keyword>
<evidence type="ECO:0000259" key="10">
    <source>
        <dbReference type="Pfam" id="PF21082"/>
    </source>
</evidence>
<evidence type="ECO:0000256" key="5">
    <source>
        <dbReference type="ARBA" id="ARBA00022989"/>
    </source>
</evidence>
<evidence type="ECO:0000259" key="11">
    <source>
        <dbReference type="Pfam" id="PF21088"/>
    </source>
</evidence>
<proteinExistence type="inferred from homology"/>
<name>A0ABU5IP86_9BURK</name>
<dbReference type="PANTHER" id="PTHR30566:SF25">
    <property type="entry name" value="INNER MEMBRANE PROTEIN"/>
    <property type="match status" value="1"/>
</dbReference>
<keyword evidence="6 8" id="KW-0472">Membrane</keyword>
<comment type="similarity">
    <text evidence="2">Belongs to the MscS (TC 1.A.23) family.</text>
</comment>
<dbReference type="RefSeq" id="WP_084267592.1">
    <property type="nucleotide sequence ID" value="NZ_JAXOJX010000079.1"/>
</dbReference>
<evidence type="ECO:0000256" key="1">
    <source>
        <dbReference type="ARBA" id="ARBA00004651"/>
    </source>
</evidence>
<sequence length="380" mass="41787">MPGWADFDGFTTTTFLGASALSWATALAAALASWIAMRLALRFLTRRASAVAHRTTNRVDDLLVDLLQCTSRALLLVTALLIGLSMLDLPARWSTRVSQLWFLTLALQFGLWGNRAIAIGLRRYEERHGAGGMATQVSTSATLLRWALRTVLWAVVLLAMLANLGVNITALVASLGVGGVAVALAVQNILGDLFASLSIAVDKPFEVGDFITLAGVAGSVEQVGLKTTRIRALSGEQIVISNTELLKQTINNYKRMEKRRVVFKFGLSFGATPEQAEAVPALVRRAIESQDKTKFDRAHFMAFGDSSLDYEVVYFVLSADYNLYMDIQQRVNLTLMREFRQLGVDFAFPTRTLQMPGLEARLAAQPRPDEAPQRPRRVLP</sequence>
<dbReference type="Pfam" id="PF00924">
    <property type="entry name" value="MS_channel_2nd"/>
    <property type="match status" value="1"/>
</dbReference>
<evidence type="ECO:0000259" key="9">
    <source>
        <dbReference type="Pfam" id="PF00924"/>
    </source>
</evidence>
<evidence type="ECO:0000256" key="3">
    <source>
        <dbReference type="ARBA" id="ARBA00022475"/>
    </source>
</evidence>
<protein>
    <submittedName>
        <fullName evidence="12">Mechanosensitive ion channel family protein</fullName>
    </submittedName>
</protein>
<dbReference type="Gene3D" id="3.30.70.100">
    <property type="match status" value="1"/>
</dbReference>
<feature type="transmembrane region" description="Helical" evidence="8">
    <location>
        <begin position="99"/>
        <end position="121"/>
    </location>
</feature>
<feature type="transmembrane region" description="Helical" evidence="8">
    <location>
        <begin position="62"/>
        <end position="87"/>
    </location>
</feature>
<dbReference type="Gene3D" id="2.30.30.60">
    <property type="match status" value="1"/>
</dbReference>
<evidence type="ECO:0000313" key="13">
    <source>
        <dbReference type="Proteomes" id="UP001293718"/>
    </source>
</evidence>
<evidence type="ECO:0000256" key="8">
    <source>
        <dbReference type="SAM" id="Phobius"/>
    </source>
</evidence>
<feature type="transmembrane region" description="Helical" evidence="8">
    <location>
        <begin position="20"/>
        <end position="41"/>
    </location>
</feature>
<accession>A0ABU5IP86</accession>
<organism evidence="12 13">
    <name type="scientific">Azohydromonas lata</name>
    <dbReference type="NCBI Taxonomy" id="45677"/>
    <lineage>
        <taxon>Bacteria</taxon>
        <taxon>Pseudomonadati</taxon>
        <taxon>Pseudomonadota</taxon>
        <taxon>Betaproteobacteria</taxon>
        <taxon>Burkholderiales</taxon>
        <taxon>Sphaerotilaceae</taxon>
        <taxon>Azohydromonas</taxon>
    </lineage>
</organism>
<evidence type="ECO:0000313" key="12">
    <source>
        <dbReference type="EMBL" id="MDZ5460718.1"/>
    </source>
</evidence>
<dbReference type="Gene3D" id="1.10.287.1260">
    <property type="match status" value="1"/>
</dbReference>
<reference evidence="12 13" key="1">
    <citation type="submission" date="2023-11" db="EMBL/GenBank/DDBJ databases">
        <title>Draft genome of Azohydromonas lata strain H1 (DSM1123), a polyhydroxyalkanoate producer.</title>
        <authorList>
            <person name="Traversa D."/>
            <person name="D'Addabbo P."/>
            <person name="Pazzani C."/>
            <person name="Manzari C."/>
            <person name="Chiara M."/>
            <person name="Scrascia M."/>
        </authorList>
    </citation>
    <scope>NUCLEOTIDE SEQUENCE [LARGE SCALE GENOMIC DNA]</scope>
    <source>
        <strain evidence="12 13">H1</strain>
    </source>
</reference>
<dbReference type="InterPro" id="IPR010920">
    <property type="entry name" value="LSM_dom_sf"/>
</dbReference>
<evidence type="ECO:0000256" key="7">
    <source>
        <dbReference type="SAM" id="MobiDB-lite"/>
    </source>
</evidence>
<dbReference type="InterPro" id="IPR023408">
    <property type="entry name" value="MscS_beta-dom_sf"/>
</dbReference>
<dbReference type="SUPFAM" id="SSF50182">
    <property type="entry name" value="Sm-like ribonucleoproteins"/>
    <property type="match status" value="1"/>
</dbReference>
<feature type="domain" description="Mechanosensitive ion channel transmembrane helices 2/3" evidence="11">
    <location>
        <begin position="148"/>
        <end position="187"/>
    </location>
</feature>
<dbReference type="Pfam" id="PF21088">
    <property type="entry name" value="MS_channel_1st"/>
    <property type="match status" value="1"/>
</dbReference>
<dbReference type="Pfam" id="PF21082">
    <property type="entry name" value="MS_channel_3rd"/>
    <property type="match status" value="1"/>
</dbReference>
<feature type="transmembrane region" description="Helical" evidence="8">
    <location>
        <begin position="142"/>
        <end position="162"/>
    </location>
</feature>
<dbReference type="SUPFAM" id="SSF82861">
    <property type="entry name" value="Mechanosensitive channel protein MscS (YggB), transmembrane region"/>
    <property type="match status" value="1"/>
</dbReference>
<keyword evidence="4 8" id="KW-0812">Transmembrane</keyword>
<keyword evidence="3" id="KW-1003">Cell membrane</keyword>
<evidence type="ECO:0000256" key="4">
    <source>
        <dbReference type="ARBA" id="ARBA00022692"/>
    </source>
</evidence>
<dbReference type="InterPro" id="IPR011014">
    <property type="entry name" value="MscS_channel_TM-2"/>
</dbReference>
<feature type="domain" description="Mechanosensitive ion channel MscS" evidence="9">
    <location>
        <begin position="188"/>
        <end position="255"/>
    </location>
</feature>